<name>A0AAU3I437_9ACTN</name>
<reference evidence="1" key="1">
    <citation type="submission" date="2022-10" db="EMBL/GenBank/DDBJ databases">
        <title>The complete genomes of actinobacterial strains from the NBC collection.</title>
        <authorList>
            <person name="Joergensen T.S."/>
            <person name="Alvarez Arevalo M."/>
            <person name="Sterndorff E.B."/>
            <person name="Faurdal D."/>
            <person name="Vuksanovic O."/>
            <person name="Mourched A.-S."/>
            <person name="Charusanti P."/>
            <person name="Shaw S."/>
            <person name="Blin K."/>
            <person name="Weber T."/>
        </authorList>
    </citation>
    <scope>NUCLEOTIDE SEQUENCE</scope>
    <source>
        <strain evidence="1">NBC_01393</strain>
    </source>
</reference>
<proteinExistence type="predicted"/>
<evidence type="ECO:0000313" key="1">
    <source>
        <dbReference type="EMBL" id="WTZ12020.1"/>
    </source>
</evidence>
<organism evidence="1">
    <name type="scientific">Streptomyces sp. NBC_01393</name>
    <dbReference type="NCBI Taxonomy" id="2903851"/>
    <lineage>
        <taxon>Bacteria</taxon>
        <taxon>Bacillati</taxon>
        <taxon>Actinomycetota</taxon>
        <taxon>Actinomycetes</taxon>
        <taxon>Kitasatosporales</taxon>
        <taxon>Streptomycetaceae</taxon>
        <taxon>Streptomyces</taxon>
    </lineage>
</organism>
<dbReference type="AlphaFoldDB" id="A0AAU3I437"/>
<dbReference type="InterPro" id="IPR001005">
    <property type="entry name" value="SANT/Myb"/>
</dbReference>
<dbReference type="EMBL" id="CP109546">
    <property type="protein sequence ID" value="WTZ12020.1"/>
    <property type="molecule type" value="Genomic_DNA"/>
</dbReference>
<sequence>MGTPWSAEDDERLLALYRQGERNLDSLGKRFGRKPSAIGSRLSKLGLESLG</sequence>
<accession>A0AAU3I437</accession>
<gene>
    <name evidence="1" type="ORF">OG699_31025</name>
</gene>
<dbReference type="GO" id="GO:0003677">
    <property type="term" value="F:DNA binding"/>
    <property type="evidence" value="ECO:0007669"/>
    <property type="project" value="UniProtKB-KW"/>
</dbReference>
<keyword evidence="1" id="KW-0238">DNA-binding</keyword>
<dbReference type="CDD" id="cd00167">
    <property type="entry name" value="SANT"/>
    <property type="match status" value="1"/>
</dbReference>
<protein>
    <submittedName>
        <fullName evidence="1">SANT/Myb-like DNA-binding domain-containing protein</fullName>
    </submittedName>
</protein>